<dbReference type="AlphaFoldDB" id="A0A6V7Q2M3"/>
<evidence type="ECO:0008006" key="3">
    <source>
        <dbReference type="Google" id="ProtNLM"/>
    </source>
</evidence>
<evidence type="ECO:0000256" key="1">
    <source>
        <dbReference type="SAM" id="MobiDB-lite"/>
    </source>
</evidence>
<sequence length="382" mass="42866">MTSSTNQFPQLDVKLSGSNYREWSVSVKLLLDALDLTDHINDTSPPTEEKKLKEWNNADRRTRGIISTSVEIDIRMQLVSFTKAQEMWDHLKKLYEQSSHAQSYAEFQEITSAHQEFEALRGQLLHRSPLPTIDAALAELIAEETRLRVLHSSSSSTPTVLAAPNQVPPVPVVSSSEPLSSTNLFVPRKNKRNIQCKYCQLWGHSIQDCRKKKWADQHRHSPRGYPAAASTLQIEHPSSNNAGHHTASTQLSWPQLMQLLQQSNLNNSTPKEPESSPQTSSAPSGFGSLSTPSFGAGGNEVRIFDEDADIITNILKWILENTKAKIWELIDKIIHLVNELFFSRENAGKQEGWDILSDVVRSAFMLTVMVFLVVIVTRFDGA</sequence>
<accession>A0A6V7Q2M3</accession>
<evidence type="ECO:0000313" key="2">
    <source>
        <dbReference type="EMBL" id="CAD1837251.1"/>
    </source>
</evidence>
<protein>
    <recommendedName>
        <fullName evidence="3">Retrotransposon Copia-like N-terminal domain-containing protein</fullName>
    </recommendedName>
</protein>
<dbReference type="EMBL" id="LR862131">
    <property type="protein sequence ID" value="CAD1837251.1"/>
    <property type="molecule type" value="Genomic_DNA"/>
</dbReference>
<gene>
    <name evidence="2" type="ORF">CB5_LOCUS20462</name>
</gene>
<feature type="region of interest" description="Disordered" evidence="1">
    <location>
        <begin position="265"/>
        <end position="289"/>
    </location>
</feature>
<reference evidence="2" key="1">
    <citation type="submission" date="2020-07" db="EMBL/GenBank/DDBJ databases">
        <authorList>
            <person name="Lin J."/>
        </authorList>
    </citation>
    <scope>NUCLEOTIDE SEQUENCE</scope>
</reference>
<dbReference type="PANTHER" id="PTHR34222">
    <property type="entry name" value="GAG_PRE-INTEGRS DOMAIN-CONTAINING PROTEIN"/>
    <property type="match status" value="1"/>
</dbReference>
<feature type="compositionally biased region" description="Polar residues" evidence="1">
    <location>
        <begin position="275"/>
        <end position="289"/>
    </location>
</feature>
<dbReference type="Pfam" id="PF14223">
    <property type="entry name" value="Retrotran_gag_2"/>
    <property type="match status" value="1"/>
</dbReference>
<organism evidence="2">
    <name type="scientific">Ananas comosus var. bracteatus</name>
    <name type="common">red pineapple</name>
    <dbReference type="NCBI Taxonomy" id="296719"/>
    <lineage>
        <taxon>Eukaryota</taxon>
        <taxon>Viridiplantae</taxon>
        <taxon>Streptophyta</taxon>
        <taxon>Embryophyta</taxon>
        <taxon>Tracheophyta</taxon>
        <taxon>Spermatophyta</taxon>
        <taxon>Magnoliopsida</taxon>
        <taxon>Liliopsida</taxon>
        <taxon>Poales</taxon>
        <taxon>Bromeliaceae</taxon>
        <taxon>Bromelioideae</taxon>
        <taxon>Ananas</taxon>
    </lineage>
</organism>
<dbReference type="PANTHER" id="PTHR34222:SF100">
    <property type="entry name" value="CCHC-TYPE DOMAIN-CONTAINING PROTEIN"/>
    <property type="match status" value="1"/>
</dbReference>
<proteinExistence type="predicted"/>
<feature type="region of interest" description="Disordered" evidence="1">
    <location>
        <begin position="155"/>
        <end position="178"/>
    </location>
</feature>
<name>A0A6V7Q2M3_ANACO</name>